<proteinExistence type="predicted"/>
<name>A0A1F5NRC6_9BACT</name>
<sequence length="428" mass="47273">MSNNEEEKVDGIEVSYDVMPNLDSANRANPETKPVAKSWLGKISGVDNSTKDPVNDVDAKSPNQNPEPSNSPASQLLSGISGLKNLPYKRIVIILLAVIILGVGGYFGFIFFLKDNNVVDLENNQPVDTDEQPELPVAWLESNFESNCDPTVCGANADPDGDSLSNFEELNSLTNPNEYDTDYDGIADADEIKVYNTEPRMADTDGDGFEDGIEIRNGFSPNSASSQKASVLELQIFDENIVKYGLAPSTKRFLEATPYISNFDLGENTQQVYLSLPKGWSYASGPEKVESLEGISITGFSVFKFQDSDNQSAIITLDTYLVENPEQIRTLLETTISDYDNQAVDLELNAYASVYKINVSDLILYISEVDLSKTGEVADSQVANLYGVTMEFIVGNQKFSLNYSGDVYDETKKLEILETFRSVRLWPF</sequence>
<keyword evidence="2" id="KW-1133">Transmembrane helix</keyword>
<reference evidence="3 4" key="1">
    <citation type="journal article" date="2016" name="Nat. Commun.">
        <title>Thousands of microbial genomes shed light on interconnected biogeochemical processes in an aquifer system.</title>
        <authorList>
            <person name="Anantharaman K."/>
            <person name="Brown C.T."/>
            <person name="Hug L.A."/>
            <person name="Sharon I."/>
            <person name="Castelle C.J."/>
            <person name="Probst A.J."/>
            <person name="Thomas B.C."/>
            <person name="Singh A."/>
            <person name="Wilkins M.J."/>
            <person name="Karaoz U."/>
            <person name="Brodie E.L."/>
            <person name="Williams K.H."/>
            <person name="Hubbard S.S."/>
            <person name="Banfield J.F."/>
        </authorList>
    </citation>
    <scope>NUCLEOTIDE SEQUENCE [LARGE SCALE GENOMIC DNA]</scope>
</reference>
<keyword evidence="2" id="KW-0812">Transmembrane</keyword>
<organism evidence="3 4">
    <name type="scientific">Candidatus Doudnabacteria bacterium RIFCSPHIGHO2_01_FULL_43_23</name>
    <dbReference type="NCBI Taxonomy" id="1817822"/>
    <lineage>
        <taxon>Bacteria</taxon>
        <taxon>Candidatus Doudnaibacteriota</taxon>
    </lineage>
</organism>
<evidence type="ECO:0000313" key="4">
    <source>
        <dbReference type="Proteomes" id="UP000177912"/>
    </source>
</evidence>
<feature type="transmembrane region" description="Helical" evidence="2">
    <location>
        <begin position="91"/>
        <end position="113"/>
    </location>
</feature>
<dbReference type="AlphaFoldDB" id="A0A1F5NRC6"/>
<accession>A0A1F5NRC6</accession>
<feature type="region of interest" description="Disordered" evidence="1">
    <location>
        <begin position="23"/>
        <end position="75"/>
    </location>
</feature>
<evidence type="ECO:0000313" key="3">
    <source>
        <dbReference type="EMBL" id="OGE80225.1"/>
    </source>
</evidence>
<dbReference type="PANTHER" id="PTHR37467:SF1">
    <property type="entry name" value="EXPORTED CALCIUM-BINDING GLYCOPROTEIN"/>
    <property type="match status" value="1"/>
</dbReference>
<dbReference type="PANTHER" id="PTHR37467">
    <property type="entry name" value="EXPORTED CALCIUM-BINDING GLYCOPROTEIN-RELATED"/>
    <property type="match status" value="1"/>
</dbReference>
<keyword evidence="2" id="KW-0472">Membrane</keyword>
<evidence type="ECO:0000256" key="2">
    <source>
        <dbReference type="SAM" id="Phobius"/>
    </source>
</evidence>
<dbReference type="Proteomes" id="UP000177912">
    <property type="component" value="Unassembled WGS sequence"/>
</dbReference>
<dbReference type="InterPro" id="IPR053180">
    <property type="entry name" value="Ca-binding_acidic-repeat"/>
</dbReference>
<gene>
    <name evidence="3" type="ORF">A2826_03100</name>
</gene>
<dbReference type="EMBL" id="MFEI01000037">
    <property type="protein sequence ID" value="OGE80225.1"/>
    <property type="molecule type" value="Genomic_DNA"/>
</dbReference>
<dbReference type="Gene3D" id="4.10.1080.10">
    <property type="entry name" value="TSP type-3 repeat"/>
    <property type="match status" value="1"/>
</dbReference>
<protein>
    <submittedName>
        <fullName evidence="3">Uncharacterized protein</fullName>
    </submittedName>
</protein>
<evidence type="ECO:0000256" key="1">
    <source>
        <dbReference type="SAM" id="MobiDB-lite"/>
    </source>
</evidence>
<dbReference type="GO" id="GO:0005509">
    <property type="term" value="F:calcium ion binding"/>
    <property type="evidence" value="ECO:0007669"/>
    <property type="project" value="InterPro"/>
</dbReference>
<feature type="compositionally biased region" description="Basic and acidic residues" evidence="1">
    <location>
        <begin position="49"/>
        <end position="59"/>
    </location>
</feature>
<feature type="compositionally biased region" description="Low complexity" evidence="1">
    <location>
        <begin position="61"/>
        <end position="74"/>
    </location>
</feature>
<dbReference type="InterPro" id="IPR028974">
    <property type="entry name" value="TSP_type-3_rpt"/>
</dbReference>
<comment type="caution">
    <text evidence="3">The sequence shown here is derived from an EMBL/GenBank/DDBJ whole genome shotgun (WGS) entry which is preliminary data.</text>
</comment>
<dbReference type="STRING" id="1817822.A2826_03100"/>